<gene>
    <name evidence="1" type="ORF">GTE6_83</name>
</gene>
<dbReference type="KEGG" id="vg:26516867"/>
<protein>
    <submittedName>
        <fullName evidence="1">Uncharacterized protein</fullName>
    </submittedName>
</protein>
<dbReference type="Proteomes" id="UP000202434">
    <property type="component" value="Segment"/>
</dbReference>
<organism evidence="1 2">
    <name type="scientific">Gordonia phage GTE6</name>
    <dbReference type="NCBI Taxonomy" id="1647474"/>
    <lineage>
        <taxon>Viruses</taxon>
        <taxon>Duplodnaviria</taxon>
        <taxon>Heunggongvirae</taxon>
        <taxon>Uroviricota</taxon>
        <taxon>Caudoviricetes</taxon>
        <taxon>Stackebrandtviridae</taxon>
        <taxon>Schenleyvirinae</taxon>
        <taxon>Dexdertvirus</taxon>
        <taxon>Dexdertvirus GTE6</taxon>
    </lineage>
</organism>
<evidence type="ECO:0000313" key="2">
    <source>
        <dbReference type="Proteomes" id="UP000202434"/>
    </source>
</evidence>
<sequence length="136" mass="15154">MTDHDDHDDEQIVEQVTLTLRNGDEQPIVRITREYGEIYPYSAGYPQADPKPADGVPVVGWLRNAPAGYRVMDQNGDPTPDTFSLPATEIRVEMPVDDRLAFISRHVPVGLTNEAEILAEVEADLVQYLIENGAHL</sequence>
<evidence type="ECO:0000313" key="1">
    <source>
        <dbReference type="EMBL" id="AKI28725.1"/>
    </source>
</evidence>
<dbReference type="GeneID" id="26516867"/>
<dbReference type="RefSeq" id="YP_009188451.1">
    <property type="nucleotide sequence ID" value="NC_028665.1"/>
</dbReference>
<name>A0A0K0MX48_9CAUD</name>
<accession>A0A0K0MX48</accession>
<keyword evidence="2" id="KW-1185">Reference proteome</keyword>
<dbReference type="EMBL" id="KR053200">
    <property type="protein sequence ID" value="AKI28725.1"/>
    <property type="molecule type" value="Genomic_DNA"/>
</dbReference>
<proteinExistence type="predicted"/>
<reference evidence="1 2" key="1">
    <citation type="journal article" date="2015" name="PLoS ONE">
        <title>Lysis to Kill: Evaluation of the Lytic Abilities, and Genomics of Nine Bacteriophages Infective for Gordonia spp. and Their Potential Use in Activated Sludge Foam Biocontrol.</title>
        <authorList>
            <person name="Dyson Z.A."/>
            <person name="Tucci J."/>
            <person name="Seviour R.J."/>
            <person name="Petrovski S."/>
        </authorList>
    </citation>
    <scope>NUCLEOTIDE SEQUENCE [LARGE SCALE GENOMIC DNA]</scope>
</reference>